<dbReference type="Proteomes" id="UP001519363">
    <property type="component" value="Unassembled WGS sequence"/>
</dbReference>
<organism evidence="1 2">
    <name type="scientific">Crossiella equi</name>
    <dbReference type="NCBI Taxonomy" id="130796"/>
    <lineage>
        <taxon>Bacteria</taxon>
        <taxon>Bacillati</taxon>
        <taxon>Actinomycetota</taxon>
        <taxon>Actinomycetes</taxon>
        <taxon>Pseudonocardiales</taxon>
        <taxon>Pseudonocardiaceae</taxon>
        <taxon>Crossiella</taxon>
    </lineage>
</organism>
<keyword evidence="2" id="KW-1185">Reference proteome</keyword>
<dbReference type="RefSeq" id="WP_086786735.1">
    <property type="nucleotide sequence ID" value="NZ_JAGIOO010000001.1"/>
</dbReference>
<dbReference type="InterPro" id="IPR018561">
    <property type="entry name" value="AosR"/>
</dbReference>
<dbReference type="EMBL" id="JAGIOO010000001">
    <property type="protein sequence ID" value="MBP2473372.1"/>
    <property type="molecule type" value="Genomic_DNA"/>
</dbReference>
<protein>
    <recommendedName>
        <fullName evidence="3">DUF2017 domain-containing protein</fullName>
    </recommendedName>
</protein>
<proteinExistence type="predicted"/>
<accession>A0ABS5AAQ7</accession>
<evidence type="ECO:0000313" key="1">
    <source>
        <dbReference type="EMBL" id="MBP2473372.1"/>
    </source>
</evidence>
<sequence>MIFWDRVDDTIIGYCGAEQVSWLRQRLTEFAALIDWRTAQYTTDYPLGAELGLPLPPGPSKEPALEFLLRMNLDEDLPDEARLLWEPDFLTWLRDGVDKAIDVLPWDGTPIVLHDNPETLRHWNAVLFNLRVAYAVTWVPEVLLHDDIDLPEPTADLRPRYDHARWLWEAVHSLASFADA</sequence>
<gene>
    <name evidence="1" type="ORF">JOF53_002244</name>
</gene>
<comment type="caution">
    <text evidence="1">The sequence shown here is derived from an EMBL/GenBank/DDBJ whole genome shotgun (WGS) entry which is preliminary data.</text>
</comment>
<dbReference type="Pfam" id="PF09438">
    <property type="entry name" value="DUF2017"/>
    <property type="match status" value="1"/>
</dbReference>
<evidence type="ECO:0008006" key="3">
    <source>
        <dbReference type="Google" id="ProtNLM"/>
    </source>
</evidence>
<name>A0ABS5AAQ7_9PSEU</name>
<evidence type="ECO:0000313" key="2">
    <source>
        <dbReference type="Proteomes" id="UP001519363"/>
    </source>
</evidence>
<reference evidence="1 2" key="1">
    <citation type="submission" date="2021-03" db="EMBL/GenBank/DDBJ databases">
        <title>Sequencing the genomes of 1000 actinobacteria strains.</title>
        <authorList>
            <person name="Klenk H.-P."/>
        </authorList>
    </citation>
    <scope>NUCLEOTIDE SEQUENCE [LARGE SCALE GENOMIC DNA]</scope>
    <source>
        <strain evidence="1 2">DSM 44580</strain>
    </source>
</reference>